<dbReference type="RefSeq" id="WP_152595662.1">
    <property type="nucleotide sequence ID" value="NZ_JGYQ01000007.1"/>
</dbReference>
<dbReference type="EMBL" id="JGYQ01000007">
    <property type="protein sequence ID" value="KFI48207.1"/>
    <property type="molecule type" value="Genomic_DNA"/>
</dbReference>
<dbReference type="OrthoDB" id="2084290at2"/>
<dbReference type="Proteomes" id="UP000029093">
    <property type="component" value="Unassembled WGS sequence"/>
</dbReference>
<evidence type="ECO:0000313" key="1">
    <source>
        <dbReference type="EMBL" id="KFI48207.1"/>
    </source>
</evidence>
<keyword evidence="2" id="KW-1185">Reference proteome</keyword>
<reference evidence="1 2" key="1">
    <citation type="submission" date="2014-03" db="EMBL/GenBank/DDBJ databases">
        <title>Genomics of Bifidobacteria.</title>
        <authorList>
            <person name="Ventura M."/>
            <person name="Milani C."/>
            <person name="Lugli G.A."/>
        </authorList>
    </citation>
    <scope>NUCLEOTIDE SEQUENCE [LARGE SCALE GENOMIC DNA]</scope>
    <source>
        <strain evidence="1 2">LMG 10736</strain>
    </source>
</reference>
<gene>
    <name evidence="1" type="ORF">BBOU_0335</name>
</gene>
<proteinExistence type="predicted"/>
<dbReference type="GeneID" id="303203532"/>
<organism evidence="1 2">
    <name type="scientific">Bifidobacterium boum</name>
    <dbReference type="NCBI Taxonomy" id="78343"/>
    <lineage>
        <taxon>Bacteria</taxon>
        <taxon>Bacillati</taxon>
        <taxon>Actinomycetota</taxon>
        <taxon>Actinomycetes</taxon>
        <taxon>Bifidobacteriales</taxon>
        <taxon>Bifidobacteriaceae</taxon>
        <taxon>Bifidobacterium</taxon>
    </lineage>
</organism>
<evidence type="ECO:0000313" key="2">
    <source>
        <dbReference type="Proteomes" id="UP000029093"/>
    </source>
</evidence>
<sequence>MRGVLRLSHRPVADAMSNPRYHNGHRRREVQAYYRARRADCYICGRPIDYGLRPPDPWSFVIDETVAIANGGRVCRANSGPAHRWCNAVKGTHTLEWARAEVKRRLAGGKPAAASKPRDFEAADW</sequence>
<protein>
    <submittedName>
        <fullName evidence="1">HNH nuclease</fullName>
    </submittedName>
</protein>
<comment type="caution">
    <text evidence="1">The sequence shown here is derived from an EMBL/GenBank/DDBJ whole genome shotgun (WGS) entry which is preliminary data.</text>
</comment>
<accession>A0A086ZNV7</accession>
<dbReference type="AlphaFoldDB" id="A0A086ZNV7"/>
<name>A0A086ZNV7_9BIFI</name>
<dbReference type="Gene3D" id="1.10.30.50">
    <property type="match status" value="1"/>
</dbReference>